<dbReference type="OrthoDB" id="3246760at2759"/>
<dbReference type="AlphaFoldDB" id="A0A180FZY5"/>
<dbReference type="Proteomes" id="UP000005240">
    <property type="component" value="Unassembled WGS sequence"/>
</dbReference>
<evidence type="ECO:0000313" key="3">
    <source>
        <dbReference type="Proteomes" id="UP000005240"/>
    </source>
</evidence>
<gene>
    <name evidence="1" type="ORF">PTTG_30175</name>
</gene>
<proteinExistence type="predicted"/>
<keyword evidence="3" id="KW-1185">Reference proteome</keyword>
<feature type="non-terminal residue" evidence="1">
    <location>
        <position position="190"/>
    </location>
</feature>
<reference evidence="2" key="4">
    <citation type="submission" date="2025-05" db="UniProtKB">
        <authorList>
            <consortium name="EnsemblFungi"/>
        </authorList>
    </citation>
    <scope>IDENTIFICATION</scope>
    <source>
        <strain evidence="2">isolate 1-1 / race 1 (BBBD)</strain>
    </source>
</reference>
<sequence length="190" mass="22281">LPFSLIMPCKTDRQHLHEEVEFTLVTSLWKMQMADCLSIEPFRSNPLNELLFSFTKLAILQKMKFPDNVIRQHVYLMLANFQYCQSSLAFEWNWARYNDLLCNNRLLMLLSFLDDLSRTQYLVSRVPRPRIASLPRTFDVLTATGGTMFMKWAQMSLESFLSLVSAIENHHVFYNNSNHAQAPVEWQLLV</sequence>
<accession>A0A180FZY5</accession>
<reference evidence="1" key="1">
    <citation type="submission" date="2009-11" db="EMBL/GenBank/DDBJ databases">
        <authorList>
            <consortium name="The Broad Institute Genome Sequencing Platform"/>
            <person name="Ward D."/>
            <person name="Feldgarden M."/>
            <person name="Earl A."/>
            <person name="Young S.K."/>
            <person name="Zeng Q."/>
            <person name="Koehrsen M."/>
            <person name="Alvarado L."/>
            <person name="Berlin A."/>
            <person name="Bochicchio J."/>
            <person name="Borenstein D."/>
            <person name="Chapman S.B."/>
            <person name="Chen Z."/>
            <person name="Engels R."/>
            <person name="Freedman E."/>
            <person name="Gellesch M."/>
            <person name="Goldberg J."/>
            <person name="Griggs A."/>
            <person name="Gujja S."/>
            <person name="Heilman E."/>
            <person name="Heiman D."/>
            <person name="Hepburn T."/>
            <person name="Howarth C."/>
            <person name="Jen D."/>
            <person name="Larson L."/>
            <person name="Lewis B."/>
            <person name="Mehta T."/>
            <person name="Park D."/>
            <person name="Pearson M."/>
            <person name="Roberts A."/>
            <person name="Saif S."/>
            <person name="Shea T."/>
            <person name="Shenoy N."/>
            <person name="Sisk P."/>
            <person name="Stolte C."/>
            <person name="Sykes S."/>
            <person name="Thomson T."/>
            <person name="Walk T."/>
            <person name="White J."/>
            <person name="Yandava C."/>
            <person name="Izard J."/>
            <person name="Baranova O.V."/>
            <person name="Blanton J.M."/>
            <person name="Tanner A.C."/>
            <person name="Dewhirst F.E."/>
            <person name="Haas B."/>
            <person name="Nusbaum C."/>
            <person name="Birren B."/>
        </authorList>
    </citation>
    <scope>NUCLEOTIDE SEQUENCE [LARGE SCALE GENOMIC DNA]</scope>
    <source>
        <strain evidence="1">1-1 BBBD Race 1</strain>
    </source>
</reference>
<evidence type="ECO:0000313" key="2">
    <source>
        <dbReference type="EnsemblFungi" id="PTTG_30175-t43_1-p1"/>
    </source>
</evidence>
<organism evidence="1">
    <name type="scientific">Puccinia triticina (isolate 1-1 / race 1 (BBBD))</name>
    <name type="common">Brown leaf rust fungus</name>
    <dbReference type="NCBI Taxonomy" id="630390"/>
    <lineage>
        <taxon>Eukaryota</taxon>
        <taxon>Fungi</taxon>
        <taxon>Dikarya</taxon>
        <taxon>Basidiomycota</taxon>
        <taxon>Pucciniomycotina</taxon>
        <taxon>Pucciniomycetes</taxon>
        <taxon>Pucciniales</taxon>
        <taxon>Pucciniaceae</taxon>
        <taxon>Puccinia</taxon>
    </lineage>
</organism>
<dbReference type="EnsemblFungi" id="PTTG_30175-t43_1">
    <property type="protein sequence ID" value="PTTG_30175-t43_1-p1"/>
    <property type="gene ID" value="PTTG_30175"/>
</dbReference>
<evidence type="ECO:0000313" key="1">
    <source>
        <dbReference type="EMBL" id="OAV85947.1"/>
    </source>
</evidence>
<dbReference type="VEuPathDB" id="FungiDB:PTTG_30175"/>
<reference evidence="1" key="2">
    <citation type="submission" date="2016-05" db="EMBL/GenBank/DDBJ databases">
        <title>Comparative analysis highlights variable genome content of wheat rusts and divergence of the mating loci.</title>
        <authorList>
            <person name="Cuomo C.A."/>
            <person name="Bakkeren G."/>
            <person name="Szabo L."/>
            <person name="Khalil H."/>
            <person name="Joly D."/>
            <person name="Goldberg J."/>
            <person name="Young S."/>
            <person name="Zeng Q."/>
            <person name="Fellers J."/>
        </authorList>
    </citation>
    <scope>NUCLEOTIDE SEQUENCE [LARGE SCALE GENOMIC DNA]</scope>
    <source>
        <strain evidence="1">1-1 BBBD Race 1</strain>
    </source>
</reference>
<reference evidence="2 3" key="3">
    <citation type="journal article" date="2017" name="G3 (Bethesda)">
        <title>Comparative analysis highlights variable genome content of wheat rusts and divergence of the mating loci.</title>
        <authorList>
            <person name="Cuomo C.A."/>
            <person name="Bakkeren G."/>
            <person name="Khalil H.B."/>
            <person name="Panwar V."/>
            <person name="Joly D."/>
            <person name="Linning R."/>
            <person name="Sakthikumar S."/>
            <person name="Song X."/>
            <person name="Adiconis X."/>
            <person name="Fan L."/>
            <person name="Goldberg J.M."/>
            <person name="Levin J.Z."/>
            <person name="Young S."/>
            <person name="Zeng Q."/>
            <person name="Anikster Y."/>
            <person name="Bruce M."/>
            <person name="Wang M."/>
            <person name="Yin C."/>
            <person name="McCallum B."/>
            <person name="Szabo L.J."/>
            <person name="Hulbert S."/>
            <person name="Chen X."/>
            <person name="Fellers J.P."/>
        </authorList>
    </citation>
    <scope>NUCLEOTIDE SEQUENCE</scope>
    <source>
        <strain evidence="2">isolate 1-1 / race 1 (BBBD)</strain>
        <strain evidence="3">Isolate 1-1 / race 1 (BBBD)</strain>
    </source>
</reference>
<protein>
    <submittedName>
        <fullName evidence="1 2">Uncharacterized protein</fullName>
    </submittedName>
</protein>
<feature type="non-terminal residue" evidence="1">
    <location>
        <position position="1"/>
    </location>
</feature>
<name>A0A180FZY5_PUCT1</name>
<dbReference type="EMBL" id="ADAS02002123">
    <property type="protein sequence ID" value="OAV85947.1"/>
    <property type="molecule type" value="Genomic_DNA"/>
</dbReference>